<keyword evidence="8" id="KW-1185">Reference proteome</keyword>
<feature type="domain" description="Fibronectin type-III" evidence="6">
    <location>
        <begin position="121"/>
        <end position="210"/>
    </location>
</feature>
<dbReference type="Pfam" id="PF25683">
    <property type="entry name" value="URGCP_GTPase"/>
    <property type="match status" value="1"/>
</dbReference>
<organism evidence="8 9">
    <name type="scientific">Chanos chanos</name>
    <name type="common">Milkfish</name>
    <name type="synonym">Mugil chanos</name>
    <dbReference type="NCBI Taxonomy" id="29144"/>
    <lineage>
        <taxon>Eukaryota</taxon>
        <taxon>Metazoa</taxon>
        <taxon>Chordata</taxon>
        <taxon>Craniata</taxon>
        <taxon>Vertebrata</taxon>
        <taxon>Euteleostomi</taxon>
        <taxon>Actinopterygii</taxon>
        <taxon>Neopterygii</taxon>
        <taxon>Teleostei</taxon>
        <taxon>Ostariophysi</taxon>
        <taxon>Gonorynchiformes</taxon>
        <taxon>Chanidae</taxon>
        <taxon>Chanos</taxon>
    </lineage>
</organism>
<gene>
    <name evidence="9" type="primary">LOC115823778</name>
</gene>
<dbReference type="Proteomes" id="UP000504632">
    <property type="component" value="Chromosome 11"/>
</dbReference>
<dbReference type="InterPro" id="IPR027417">
    <property type="entry name" value="P-loop_NTPase"/>
</dbReference>
<feature type="region of interest" description="Disordered" evidence="4">
    <location>
        <begin position="1"/>
        <end position="23"/>
    </location>
</feature>
<feature type="domain" description="VLIG-type G" evidence="7">
    <location>
        <begin position="643"/>
        <end position="886"/>
    </location>
</feature>
<protein>
    <submittedName>
        <fullName evidence="9">Interferon-induced very large GTPase 1-like</fullName>
    </submittedName>
</protein>
<dbReference type="CDD" id="cd19802">
    <property type="entry name" value="Bbox1_TRIM8-like"/>
    <property type="match status" value="1"/>
</dbReference>
<dbReference type="PROSITE" id="PS50853">
    <property type="entry name" value="FN3"/>
    <property type="match status" value="1"/>
</dbReference>
<dbReference type="InterPro" id="IPR058641">
    <property type="entry name" value="GVIN1_dom"/>
</dbReference>
<dbReference type="Gene3D" id="3.30.160.60">
    <property type="entry name" value="Classic Zinc Finger"/>
    <property type="match status" value="1"/>
</dbReference>
<dbReference type="Pfam" id="PF00643">
    <property type="entry name" value="zf-B_box"/>
    <property type="match status" value="1"/>
</dbReference>
<dbReference type="Pfam" id="PF25974">
    <property type="entry name" value="URGCP_9th"/>
    <property type="match status" value="1"/>
</dbReference>
<dbReference type="PANTHER" id="PTHR14819">
    <property type="entry name" value="GTP-BINDING"/>
    <property type="match status" value="1"/>
</dbReference>
<dbReference type="SUPFAM" id="SSF52540">
    <property type="entry name" value="P-loop containing nucleoside triphosphate hydrolases"/>
    <property type="match status" value="1"/>
</dbReference>
<evidence type="ECO:0000313" key="9">
    <source>
        <dbReference type="RefSeq" id="XP_030643666.1"/>
    </source>
</evidence>
<dbReference type="PROSITE" id="PS50119">
    <property type="entry name" value="ZF_BBOX"/>
    <property type="match status" value="1"/>
</dbReference>
<dbReference type="CDD" id="cd00063">
    <property type="entry name" value="FN3"/>
    <property type="match status" value="1"/>
</dbReference>
<proteinExistence type="predicted"/>
<dbReference type="GO" id="GO:0008270">
    <property type="term" value="F:zinc ion binding"/>
    <property type="evidence" value="ECO:0007669"/>
    <property type="project" value="UniProtKB-KW"/>
</dbReference>
<dbReference type="GO" id="GO:0005525">
    <property type="term" value="F:GTP binding"/>
    <property type="evidence" value="ECO:0007669"/>
    <property type="project" value="InterPro"/>
</dbReference>
<dbReference type="SMART" id="SM00336">
    <property type="entry name" value="BBOX"/>
    <property type="match status" value="2"/>
</dbReference>
<evidence type="ECO:0000256" key="1">
    <source>
        <dbReference type="ARBA" id="ARBA00022771"/>
    </source>
</evidence>
<dbReference type="InterPro" id="IPR013783">
    <property type="entry name" value="Ig-like_fold"/>
</dbReference>
<dbReference type="InterPro" id="IPR000315">
    <property type="entry name" value="Znf_B-box"/>
</dbReference>
<keyword evidence="1 3" id="KW-0479">Metal-binding</keyword>
<dbReference type="Pfam" id="PF00041">
    <property type="entry name" value="fn3"/>
    <property type="match status" value="1"/>
</dbReference>
<keyword evidence="1 3" id="KW-0863">Zinc-finger</keyword>
<dbReference type="Gene3D" id="3.40.50.300">
    <property type="entry name" value="P-loop containing nucleotide triphosphate hydrolases"/>
    <property type="match status" value="1"/>
</dbReference>
<dbReference type="Gene3D" id="2.60.40.10">
    <property type="entry name" value="Immunoglobulins"/>
    <property type="match status" value="1"/>
</dbReference>
<dbReference type="OrthoDB" id="1597724at2759"/>
<dbReference type="RefSeq" id="XP_030643666.1">
    <property type="nucleotide sequence ID" value="XM_030787806.1"/>
</dbReference>
<sequence length="1618" mass="184908">MELEEPGGEQVDDDPVHPAAEGFTDSFAGPMDVPCDFCTEGNQRAVLSCLNCTASYCDFHIEDHYTVPALRKHTLVEVSGDLEQKLCQQHHRALEVFCKTDRQLICALCLVKDHKGHAIEYNQPDHQVSAVRPNSACLSWEAPEGLEQPQKFRVTWRDDRKLCCRIVKDICQVTIEELKPGEDYFFSVVTIDENDNQSQTVSAPVHTEVNFVSVLKDLGLHHHLNHKLTLSSVLEIYEETYQGQEPQDLKAMTQCFLRKLMMVNSSVRELQNVAPKETLTVEESHKDVNLLDVITGLFLCADPSLQQEMAVRMSKCEIAFPFLLPHANAQMSDTIMLRAVQDTLWEFTPNFLRDKKCIGQNPFSAPDIPMISFVRLGKNRLSKSEILNRVFRNHHWQTDTFVHRNMKWGSTPRTISNGLAEISWYLPNGIPNSDLVSGPVAVVNLRGDMRNFQAQFSMLCRFSVAVFVFCESLDSNFHMPHFQNIKSQLVIVCTSGAHSSNTERLQCQIQKLAKYPVGIIKRSQQTNDAELVNKVYLNWLPKEFVPDPGEEYKRQYQLSVKGEEAADLHQQISGNSLRMEHFVREIGQLFECDMSEVSGLYNMPYVFSQVISHGYPLEMIDGLTSNMPVRWIEWVISRRDPYINKIKVVSVLGPPSSGKSTLLNAMFGVQFFVASGGCTKGAFMTIIGVREDFTEKLGCDYILVIDTEGLKEPKQAQMSDSYDWDLELATMVVGLSDITIVNVSTENMVAIDNALQIVSRAFLRVNAVGKKPCCKIAYQNVNTATHEQMIQSRNHLLQQLNEMTAVASSVEKRDGTVKFTDIAEYNPEEDNWYFPGPDYGGPPMTPASVNYCETVSKLKRNIIETLKSKGPAQTIKNFCTWMRSVWQALKYENFILSFRNCLVDEAYPKLCLDFNGWEWAFQKHMCGWIAEAENTVSNFDKTTLSPLQESDLDALLNQLKKQAFNEIKKAAKTFQDEISNYFQRPNVNANLLEVYRENFVRNAENYKTETEKSIVKKLEAAVGVKKHTLKRDNTERSNKETMEGKIFQLLINVEAQHSLDDQKLEERFEEMWHSAMQELPISSPKRQNVALDVRTALLSNLEHKGSSVHEMLEKTSDLEDFGKGEFKVDLDIKRHFLDVFRKSKPSQETSNSLRTEMQSMADKTILNCKQFVEEKVASKTDYQSAYTRELLGIIDEALERHKYLQISTEFAASLKIHICSQAVGEFKKMHDHFIRDHDPLKSLEKHKPQYLADFKDLFYKRDISEKKAEEFTYLCVAPAVKDYINKALGVSIVDIILSKHEDIDFQSRSSFSFHILSCLLTEDFEAIRKYIDDHESFVYETVVHQISKYFSNQEQSLSNVALKHLKTITRRIGETVERANNACNNEVEEKVDNLNMSSFTGNFQRELSPVLVIPNNTTLLRSASVKTKAFSKRLMRSIEDMKTQLITELQRDQVRNIRSTLDGLPLRPVEMLFDRVFRCKAQCPFCKAPCEADGTNHTVHFTAMHRPTGLGGFTDEAGRLCTEICSTLVASDKMFQVPGTNGIHHPYKDYQKYYGDWKIQPDTNTKASQYWKYLFVKYQEEYAKVKNAKPADLPSDWSSIAENQALESLQKAYNIKIH</sequence>
<dbReference type="InParanoid" id="A0A6J2WK28"/>
<dbReference type="Gene3D" id="4.10.830.40">
    <property type="match status" value="1"/>
</dbReference>
<dbReference type="InterPro" id="IPR003961">
    <property type="entry name" value="FN3_dom"/>
</dbReference>
<evidence type="ECO:0000313" key="8">
    <source>
        <dbReference type="Proteomes" id="UP000504632"/>
    </source>
</evidence>
<evidence type="ECO:0000259" key="6">
    <source>
        <dbReference type="PROSITE" id="PS50853"/>
    </source>
</evidence>
<evidence type="ECO:0000256" key="3">
    <source>
        <dbReference type="PROSITE-ProRule" id="PRU00024"/>
    </source>
</evidence>
<dbReference type="SUPFAM" id="SSF49265">
    <property type="entry name" value="Fibronectin type III"/>
    <property type="match status" value="1"/>
</dbReference>
<dbReference type="InterPro" id="IPR030383">
    <property type="entry name" value="G_VLIG_dom"/>
</dbReference>
<evidence type="ECO:0000259" key="7">
    <source>
        <dbReference type="PROSITE" id="PS51717"/>
    </source>
</evidence>
<reference evidence="9" key="2">
    <citation type="submission" date="2025-08" db="UniProtKB">
        <authorList>
            <consortium name="RefSeq"/>
        </authorList>
    </citation>
    <scope>IDENTIFICATION</scope>
</reference>
<dbReference type="SUPFAM" id="SSF57845">
    <property type="entry name" value="B-box zinc-binding domain"/>
    <property type="match status" value="1"/>
</dbReference>
<dbReference type="CDD" id="cd19769">
    <property type="entry name" value="Bbox2_TRIM16-like"/>
    <property type="match status" value="1"/>
</dbReference>
<dbReference type="PANTHER" id="PTHR14819:SF9">
    <property type="entry name" value="UP-REGULATOR OF CELL PROLIFERATION-LIKE"/>
    <property type="match status" value="1"/>
</dbReference>
<dbReference type="InterPro" id="IPR052986">
    <property type="entry name" value="VLIG_GTPase"/>
</dbReference>
<name>A0A6J2WK28_CHACN</name>
<evidence type="ECO:0000259" key="5">
    <source>
        <dbReference type="PROSITE" id="PS50119"/>
    </source>
</evidence>
<keyword evidence="2" id="KW-0862">Zinc</keyword>
<dbReference type="PROSITE" id="PS51717">
    <property type="entry name" value="G_VLIG"/>
    <property type="match status" value="1"/>
</dbReference>
<feature type="compositionally biased region" description="Acidic residues" evidence="4">
    <location>
        <begin position="1"/>
        <end position="13"/>
    </location>
</feature>
<evidence type="ECO:0000256" key="2">
    <source>
        <dbReference type="ARBA" id="ARBA00022833"/>
    </source>
</evidence>
<dbReference type="InterPro" id="IPR036116">
    <property type="entry name" value="FN3_sf"/>
</dbReference>
<dbReference type="SMART" id="SM00060">
    <property type="entry name" value="FN3"/>
    <property type="match status" value="1"/>
</dbReference>
<feature type="domain" description="B box-type" evidence="5">
    <location>
        <begin position="82"/>
        <end position="131"/>
    </location>
</feature>
<evidence type="ECO:0000256" key="4">
    <source>
        <dbReference type="SAM" id="MobiDB-lite"/>
    </source>
</evidence>
<accession>A0A6J2WK28</accession>
<dbReference type="GeneID" id="115823778"/>
<reference evidence="8" key="1">
    <citation type="submission" date="2024-06" db="UniProtKB">
        <authorList>
            <consortium name="RefSeq"/>
        </authorList>
    </citation>
    <scope>NUCLEOTIDE SEQUENCE [LARGE SCALE GENOMIC DNA]</scope>
</reference>